<reference evidence="4 5" key="1">
    <citation type="submission" date="2008-10" db="EMBL/GenBank/DDBJ databases">
        <authorList>
            <person name="Qin X."/>
            <person name="Bachman B."/>
            <person name="Battles P."/>
            <person name="Bell A."/>
            <person name="Bess C."/>
            <person name="Bickham C."/>
            <person name="Chaboub L."/>
            <person name="Chen D."/>
            <person name="Coyle M."/>
            <person name="Deiros D.R."/>
            <person name="Dinh H."/>
            <person name="Forbes L."/>
            <person name="Fowler G."/>
            <person name="Francisco L."/>
            <person name="Fu Q."/>
            <person name="Gubbala S."/>
            <person name="Hale W."/>
            <person name="Han Y."/>
            <person name="Hemphill L."/>
            <person name="Highlander S.K."/>
            <person name="Hirani K."/>
            <person name="Hogues M."/>
            <person name="Jackson L."/>
            <person name="Jakkamsetti A."/>
            <person name="Javaid M."/>
            <person name="Jiang H."/>
            <person name="Korchina V."/>
            <person name="Kovar C."/>
            <person name="Lara F."/>
            <person name="Lee S."/>
            <person name="Mata R."/>
            <person name="Mathew T."/>
            <person name="Moen C."/>
            <person name="Morales K."/>
            <person name="Munidasa M."/>
            <person name="Nazareth L."/>
            <person name="Ngo R."/>
            <person name="Nguyen L."/>
            <person name="Okwuonu G."/>
            <person name="Ongeri F."/>
            <person name="Patil S."/>
            <person name="Petrosino J."/>
            <person name="Pham C."/>
            <person name="Pham P."/>
            <person name="Pu L.-L."/>
            <person name="Puazo M."/>
            <person name="Raj R."/>
            <person name="Reid J."/>
            <person name="Rouhana J."/>
            <person name="Saada N."/>
            <person name="Shang Y."/>
            <person name="Simmons D."/>
            <person name="Thornton R."/>
            <person name="Warren J."/>
            <person name="Weissenberger G."/>
            <person name="Zhang J."/>
            <person name="Zhang L."/>
            <person name="Zhou C."/>
            <person name="Zhu D."/>
            <person name="Muzny D."/>
            <person name="Worley K."/>
            <person name="Gibbs R."/>
        </authorList>
    </citation>
    <scope>NUCLEOTIDE SEQUENCE [LARGE SCALE GENOMIC DNA]</scope>
    <source>
        <strain evidence="4 5">ATCC 51172</strain>
    </source>
</reference>
<evidence type="ECO:0000256" key="1">
    <source>
        <dbReference type="ARBA" id="ARBA00004196"/>
    </source>
</evidence>
<name>C2BEB1_9FIRM</name>
<comment type="subcellular location">
    <subcellularLocation>
        <location evidence="1">Cell envelope</location>
    </subcellularLocation>
</comment>
<keyword evidence="3" id="KW-0732">Signal</keyword>
<feature type="signal peptide" evidence="3">
    <location>
        <begin position="1"/>
        <end position="26"/>
    </location>
</feature>
<dbReference type="InterPro" id="IPR013378">
    <property type="entry name" value="InlB-like_B-rpt"/>
</dbReference>
<feature type="compositionally biased region" description="Basic and acidic residues" evidence="2">
    <location>
        <begin position="2131"/>
        <end position="2142"/>
    </location>
</feature>
<dbReference type="EMBL" id="ABYO01000189">
    <property type="protein sequence ID" value="EEI86753.1"/>
    <property type="molecule type" value="Genomic_DNA"/>
</dbReference>
<gene>
    <name evidence="4" type="ORF">HMPREF0072_0681</name>
</gene>
<accession>C2BEB1</accession>
<dbReference type="eggNOG" id="COG2247">
    <property type="taxonomic scope" value="Bacteria"/>
</dbReference>
<comment type="caution">
    <text evidence="4">The sequence shown here is derived from an EMBL/GenBank/DDBJ whole genome shotgun (WGS) entry which is preliminary data.</text>
</comment>
<dbReference type="Pfam" id="PF09479">
    <property type="entry name" value="Flg_new"/>
    <property type="match status" value="2"/>
</dbReference>
<evidence type="ECO:0000313" key="5">
    <source>
        <dbReference type="Proteomes" id="UP000005984"/>
    </source>
</evidence>
<feature type="region of interest" description="Disordered" evidence="2">
    <location>
        <begin position="754"/>
        <end position="795"/>
    </location>
</feature>
<dbReference type="RefSeq" id="WP_004826572.1">
    <property type="nucleotide sequence ID" value="NZ_GG666044.1"/>
</dbReference>
<sequence>MKVAKRILAFVTSLTIVASNITPVFAGKFESEYNDINKDKRYPLVDKRIINDLPNEEIYVLKEGDTITNPDEPSVYTYMWSYKRPVTGKLTNLEEMELASQPYVASVGENASDEEKAKVNYKVNPPTLKGYKKPDGEYIASYDFIRKNASKKEGLLHNSTTDINYEPTINNGIKVKHLFQSLKDRDLYENLEGEKEIITIQKNAFGEFPKTGQRLKLDNLFNLKFGWPIDYSEMDFVKLKEKIKGFEPERNADNLEIIVPEATNSPFVIYYNRKSFQVKINTDGGTYIPDMTLFYGQTIPSVTEIPKKDGAVFDHWVADKDICIKDKSGEITTIPAKRPIDMTKYQEGFQNAMPAEDITFKAIYKENDKAEYSVEFWVEKADYDDKNPKLDLKDKYEFVGNRVLTGKTGTVPDIANISIDGIAFPDLDKARLNKIYKDSAEFDKYFKYNKALTDSQNQDVSNEKVEDDSGESVYKKVSRTIDATGNTSYKIYFDRQVYTLYFSKLITENDSEGHFWPIITKDGEVYDSKKGNPYSFKARFNQNLQGLWPDPIENVKGYPEGYRSLGWVASTKNKAYSYRDTPPYRLTADDFLDSSDIKDKKKGGYSKTLPLGDNGERPLGEREMCFGIDSSNQSEPYQVEFIMETYPGFEVEGETVEKIRDYPLQYRKFDTPIADYDFTPPDIEGFEPKHKKTRIMYKKDKYDFNELNEEDSDRLEEFKTYLKFIGAPREDVKNYKNLYEKKYKIRFLGQFPEKVENDQEEENQEENNEENNQEGNQEDKNKEENNQEKENVQPIEFDENSYLVFEYLRKSYTINFNNDPRKVRDDTSYKDSEKVSVPYHHPLRWLDGVYNFDYEKSDEENKKAREEYDQEHIIDKKRVPEKPKWVPESWKFLGWSLNPEGTTLVKDGNYTMPAHNITLYAKWGCDTDSKVTFDLGLDAGETSKYMIKPMDLKSSKYEVGDDVRTSIKENKKYKLPIEDETSTSGKQVFIVENGLAIKAPSVPRRPGYDFMGWEHVIFKKDDEGNNTGEVDDSFKEKYGPARQYTFESEIYSDVYLKAIWAKNNLYDVKITDHILDKDLNEDKTETKINILENQREGTFAYYFAKLQGENRTLVPDKDLERAPEKVREAFIQYRDKIKEESESPTDSSDITNEINTYYQNVKVDRVECPMAYNQLQFFYKPYRKREYKVNYLLVDNDADLKDTKKYPTVGKPNSNLTKQIIDQDEISNGNRHFDARNYRLIPGFKLVSKPQTQLVFTVNEENNKLLSINGVDVGDNLENAQVNFYYKDIRLIKDKYDKPPKGYHRISFVAKDHGSFGKDENGKEIKEVHYDVIDGLYFSKVHVPTNNGKKDKNDADLLADPGYQIGSWSQKDNPANGLLDPHTVITRDYTFEISFIDKKYPEIEPIKVFESSKNENGYINDFRPKKADYDKALAEFIKMDNYKSYEILDDEKAIYEKLKEDDVYNSKVSDPEPIKTSIKVKISFKDKTSKEFDIPVLVYKNIYRALDDKGKVNILKKDKFLEGFVKVTVDPTDKAVDKQTKTYYVNQKAYVKIPEANKPVGIKPYIFEKWTVMSNNKETDFDMTKHHKIASEIVIVAKYSTKSKPIPQGVSAETVVTYIGNNPELESYKQAIKAGKLADKKDFTEIEAYEITKEPDVSAEVLDPETKVTNNENKEVYKNYATVKVIYKSGEIYYVDIPVKVLEKVKPVDSETDIPKGYEDYLLVTVDPTENATDRSKSYYRVRKNIEVTIPVNSPTGKEGYTFVKWDKDLTYSFNDNTTIKAIYSHQVPWTPIKPIPEANGGVIETFRGVRPNIDDYRKNVKYTIEVNGEKVEKTLGAKDTLEFIGEVNPDNVDVSTLGDKKVPVKIALEDGTSVLTDLIVRVVDKVYPENTTDPIPEGYVNLYIIPTDDNQDKAQRAYKVHPNVDISISASGNQKADINLPEISPVSGKSFLRWTIQQGLNTNWKAFVDGNYQFNSETNYIVAKFVDNVVLGNPDETRPDVPADFVKVIVKRDKDTLKPKKTIYWVKKDTDVMINEVDESTAQDYVFDGWKYQDGDDENNLKEDANKNFKFSDQSGQVSHKFDKALTVITAKYSKFGVGPNVGGGPVGKGSDDENSGGDTSGGGTDPNPDGDKPSDNKGGDDTPSDDTGTPNPSDPDGGNPGDKPVDKPGDKTGDKPGENPKDKGNNPSQKGGNEIVEIQAKVDQTVKTVGNAAGKIAGSVSATVNSGVAGTKKALAKVLNPRTGIITNYEFYLGLMAASSVGLFFTREKKNKDEE</sequence>
<evidence type="ECO:0000313" key="4">
    <source>
        <dbReference type="EMBL" id="EEI86753.1"/>
    </source>
</evidence>
<proteinExistence type="predicted"/>
<keyword evidence="5" id="KW-1185">Reference proteome</keyword>
<dbReference type="eggNOG" id="COG3064">
    <property type="taxonomic scope" value="Bacteria"/>
</dbReference>
<feature type="compositionally biased region" description="Acidic residues" evidence="2">
    <location>
        <begin position="758"/>
        <end position="772"/>
    </location>
</feature>
<dbReference type="HOGENOM" id="CLU_228061_0_0_9"/>
<dbReference type="GO" id="GO:0030313">
    <property type="term" value="C:cell envelope"/>
    <property type="evidence" value="ECO:0007669"/>
    <property type="project" value="UniProtKB-SubCell"/>
</dbReference>
<dbReference type="InterPro" id="IPR042229">
    <property type="entry name" value="Listeria/Bacterioides_rpt_sf"/>
</dbReference>
<feature type="chain" id="PRO_5002912506" evidence="3">
    <location>
        <begin position="27"/>
        <end position="2277"/>
    </location>
</feature>
<protein>
    <submittedName>
        <fullName evidence="4">Repeat protein</fullName>
    </submittedName>
</protein>
<organism evidence="4 5">
    <name type="scientific">Anaerococcus lactolyticus ATCC 51172</name>
    <dbReference type="NCBI Taxonomy" id="525254"/>
    <lineage>
        <taxon>Bacteria</taxon>
        <taxon>Bacillati</taxon>
        <taxon>Bacillota</taxon>
        <taxon>Tissierellia</taxon>
        <taxon>Tissierellales</taxon>
        <taxon>Peptoniphilaceae</taxon>
        <taxon>Anaerococcus</taxon>
    </lineage>
</organism>
<evidence type="ECO:0000256" key="2">
    <source>
        <dbReference type="SAM" id="MobiDB-lite"/>
    </source>
</evidence>
<dbReference type="Gene3D" id="2.60.40.4270">
    <property type="entry name" value="Listeria-Bacteroides repeat domain"/>
    <property type="match status" value="1"/>
</dbReference>
<feature type="region of interest" description="Disordered" evidence="2">
    <location>
        <begin position="2096"/>
        <end position="2194"/>
    </location>
</feature>
<dbReference type="STRING" id="525254.HMPREF0072_0681"/>
<evidence type="ECO:0000256" key="3">
    <source>
        <dbReference type="SAM" id="SignalP"/>
    </source>
</evidence>
<feature type="compositionally biased region" description="Basic and acidic residues" evidence="2">
    <location>
        <begin position="777"/>
        <end position="791"/>
    </location>
</feature>
<dbReference type="Proteomes" id="UP000005984">
    <property type="component" value="Unassembled WGS sequence"/>
</dbReference>
<feature type="compositionally biased region" description="Low complexity" evidence="2">
    <location>
        <begin position="2147"/>
        <end position="2159"/>
    </location>
</feature>
<feature type="compositionally biased region" description="Basic and acidic residues" evidence="2">
    <location>
        <begin position="2165"/>
        <end position="2186"/>
    </location>
</feature>